<dbReference type="Proteomes" id="UP000605568">
    <property type="component" value="Unassembled WGS sequence"/>
</dbReference>
<reference evidence="2" key="1">
    <citation type="journal article" date="2019" name="Int. J. Syst. Evol. Microbiol.">
        <title>The Global Catalogue of Microorganisms (GCM) 10K type strain sequencing project: providing services to taxonomists for standard genome sequencing and annotation.</title>
        <authorList>
            <consortium name="The Broad Institute Genomics Platform"/>
            <consortium name="The Broad Institute Genome Sequencing Center for Infectious Disease"/>
            <person name="Wu L."/>
            <person name="Ma J."/>
        </authorList>
    </citation>
    <scope>NUCLEOTIDE SEQUENCE [LARGE SCALE GENOMIC DNA]</scope>
    <source>
        <strain evidence="2">CGMCC 4.7367</strain>
    </source>
</reference>
<sequence length="127" mass="13669">MTKWDEHGVLAKVRAALDQDGRPYMTAYQLAIKVERAHPGFAARLGKVLGGAGVGVRNSLAEYLGAQLAGRIDREGAAFPVERAYLSDDEIREIRFAGPDGNDLVSSVTGSGYNLSLYRWSGPVSDS</sequence>
<protein>
    <submittedName>
        <fullName evidence="1">Uncharacterized protein</fullName>
    </submittedName>
</protein>
<gene>
    <name evidence="1" type="ORF">GCM10017774_52060</name>
</gene>
<evidence type="ECO:0000313" key="2">
    <source>
        <dbReference type="Proteomes" id="UP000605568"/>
    </source>
</evidence>
<proteinExistence type="predicted"/>
<evidence type="ECO:0000313" key="1">
    <source>
        <dbReference type="EMBL" id="GHH47592.1"/>
    </source>
</evidence>
<dbReference type="RefSeq" id="WP_191301932.1">
    <property type="nucleotide sequence ID" value="NZ_BNAR01000008.1"/>
</dbReference>
<keyword evidence="2" id="KW-1185">Reference proteome</keyword>
<dbReference type="EMBL" id="BNAR01000008">
    <property type="protein sequence ID" value="GHH47592.1"/>
    <property type="molecule type" value="Genomic_DNA"/>
</dbReference>
<comment type="caution">
    <text evidence="1">The sequence shown here is derived from an EMBL/GenBank/DDBJ whole genome shotgun (WGS) entry which is preliminary data.</text>
</comment>
<accession>A0ABQ3MKB4</accession>
<name>A0ABQ3MKB4_9PSEU</name>
<organism evidence="1 2">
    <name type="scientific">Lentzea cavernae</name>
    <dbReference type="NCBI Taxonomy" id="2020703"/>
    <lineage>
        <taxon>Bacteria</taxon>
        <taxon>Bacillati</taxon>
        <taxon>Actinomycetota</taxon>
        <taxon>Actinomycetes</taxon>
        <taxon>Pseudonocardiales</taxon>
        <taxon>Pseudonocardiaceae</taxon>
        <taxon>Lentzea</taxon>
    </lineage>
</organism>